<dbReference type="InterPro" id="IPR000415">
    <property type="entry name" value="Nitroreductase-like"/>
</dbReference>
<evidence type="ECO:0000313" key="4">
    <source>
        <dbReference type="EMBL" id="MBA2882407.1"/>
    </source>
</evidence>
<keyword evidence="5" id="KW-1185">Reference proteome</keyword>
<sequence>MSNEVFDAIYQRRTVRNFEDKPVSDDVLNSVLEAVRWAPSWANTQCWEVVAVTDPELKARLQQEAVPKSNPAHKAVGSAPVVLALCARLNEAGYYKGQVTTKFGDWFMFDLGIAAQNLSLAAHSLGLGSVIMGLFDQDKAAEVLKVPQNHELVSLIPMGYPSKVPSAPKRKSVEEFCRQNTF</sequence>
<name>A0A7W0HLJ9_9BACT</name>
<dbReference type="GO" id="GO:0016491">
    <property type="term" value="F:oxidoreductase activity"/>
    <property type="evidence" value="ECO:0007669"/>
    <property type="project" value="UniProtKB-KW"/>
</dbReference>
<dbReference type="Proteomes" id="UP000525298">
    <property type="component" value="Unassembled WGS sequence"/>
</dbReference>
<dbReference type="Gene3D" id="3.40.109.10">
    <property type="entry name" value="NADH Oxidase"/>
    <property type="match status" value="1"/>
</dbReference>
<keyword evidence="2" id="KW-0560">Oxidoreductase</keyword>
<dbReference type="SUPFAM" id="SSF55469">
    <property type="entry name" value="FMN-dependent nitroreductase-like"/>
    <property type="match status" value="1"/>
</dbReference>
<dbReference type="Pfam" id="PF00881">
    <property type="entry name" value="Nitroreductase"/>
    <property type="match status" value="1"/>
</dbReference>
<proteinExistence type="inferred from homology"/>
<accession>A0A7W0HLJ9</accession>
<organism evidence="4 5">
    <name type="scientific">Desulfosalsimonas propionicica</name>
    <dbReference type="NCBI Taxonomy" id="332175"/>
    <lineage>
        <taxon>Bacteria</taxon>
        <taxon>Pseudomonadati</taxon>
        <taxon>Thermodesulfobacteriota</taxon>
        <taxon>Desulfobacteria</taxon>
        <taxon>Desulfobacterales</taxon>
        <taxon>Desulfosalsimonadaceae</taxon>
        <taxon>Desulfosalsimonas</taxon>
    </lineage>
</organism>
<evidence type="ECO:0000259" key="3">
    <source>
        <dbReference type="Pfam" id="PF00881"/>
    </source>
</evidence>
<dbReference type="EMBL" id="JACDUS010000009">
    <property type="protein sequence ID" value="MBA2882407.1"/>
    <property type="molecule type" value="Genomic_DNA"/>
</dbReference>
<comment type="caution">
    <text evidence="4">The sequence shown here is derived from an EMBL/GenBank/DDBJ whole genome shotgun (WGS) entry which is preliminary data.</text>
</comment>
<dbReference type="PANTHER" id="PTHR43673">
    <property type="entry name" value="NAD(P)H NITROREDUCTASE YDGI-RELATED"/>
    <property type="match status" value="1"/>
</dbReference>
<dbReference type="AlphaFoldDB" id="A0A7W0HLJ9"/>
<dbReference type="InterPro" id="IPR029479">
    <property type="entry name" value="Nitroreductase"/>
</dbReference>
<gene>
    <name evidence="4" type="ORF">HNR65_002754</name>
</gene>
<feature type="domain" description="Nitroreductase" evidence="3">
    <location>
        <begin position="9"/>
        <end position="160"/>
    </location>
</feature>
<evidence type="ECO:0000313" key="5">
    <source>
        <dbReference type="Proteomes" id="UP000525298"/>
    </source>
</evidence>
<comment type="similarity">
    <text evidence="1">Belongs to the nitroreductase family.</text>
</comment>
<evidence type="ECO:0000256" key="2">
    <source>
        <dbReference type="ARBA" id="ARBA00023002"/>
    </source>
</evidence>
<protein>
    <submittedName>
        <fullName evidence="4">Nitroreductase</fullName>
    </submittedName>
</protein>
<reference evidence="4 5" key="1">
    <citation type="submission" date="2020-07" db="EMBL/GenBank/DDBJ databases">
        <title>Genomic Encyclopedia of Type Strains, Phase IV (KMG-IV): sequencing the most valuable type-strain genomes for metagenomic binning, comparative biology and taxonomic classification.</title>
        <authorList>
            <person name="Goeker M."/>
        </authorList>
    </citation>
    <scope>NUCLEOTIDE SEQUENCE [LARGE SCALE GENOMIC DNA]</scope>
    <source>
        <strain evidence="4 5">DSM 17721</strain>
    </source>
</reference>
<dbReference type="PANTHER" id="PTHR43673:SF10">
    <property type="entry name" value="NADH DEHYDROGENASE_NAD(P)H NITROREDUCTASE XCC3605-RELATED"/>
    <property type="match status" value="1"/>
</dbReference>
<evidence type="ECO:0000256" key="1">
    <source>
        <dbReference type="ARBA" id="ARBA00007118"/>
    </source>
</evidence>
<dbReference type="RefSeq" id="WP_181552043.1">
    <property type="nucleotide sequence ID" value="NZ_JACDUS010000009.1"/>
</dbReference>